<dbReference type="Pfam" id="PF19054">
    <property type="entry name" value="DUF5753"/>
    <property type="match status" value="1"/>
</dbReference>
<sequence>MRFRLERARRVMHAGKRIVVVLAENAIRTRYCAEHDEQLVKLLSVRALPYVSLGIIPLGTLVRCTGAGTGFWIYDNSAVYLESPSAEIKVTRPGEIDIYARVFAHLQSVAVYGRDARRIITRALDDS</sequence>
<dbReference type="Proteomes" id="UP000649739">
    <property type="component" value="Unassembled WGS sequence"/>
</dbReference>
<proteinExistence type="predicted"/>
<organism evidence="2 3">
    <name type="scientific">Pilimelia anulata</name>
    <dbReference type="NCBI Taxonomy" id="53371"/>
    <lineage>
        <taxon>Bacteria</taxon>
        <taxon>Bacillati</taxon>
        <taxon>Actinomycetota</taxon>
        <taxon>Actinomycetes</taxon>
        <taxon>Micromonosporales</taxon>
        <taxon>Micromonosporaceae</taxon>
        <taxon>Pilimelia</taxon>
    </lineage>
</organism>
<reference evidence="2" key="1">
    <citation type="journal article" date="2014" name="Int. J. Syst. Evol. Microbiol.">
        <title>Complete genome sequence of Corynebacterium casei LMG S-19264T (=DSM 44701T), isolated from a smear-ripened cheese.</title>
        <authorList>
            <consortium name="US DOE Joint Genome Institute (JGI-PGF)"/>
            <person name="Walter F."/>
            <person name="Albersmeier A."/>
            <person name="Kalinowski J."/>
            <person name="Ruckert C."/>
        </authorList>
    </citation>
    <scope>NUCLEOTIDE SEQUENCE</scope>
    <source>
        <strain evidence="2">JCM 3090</strain>
    </source>
</reference>
<evidence type="ECO:0000313" key="2">
    <source>
        <dbReference type="EMBL" id="GGJ98314.1"/>
    </source>
</evidence>
<feature type="domain" description="DUF5753" evidence="1">
    <location>
        <begin position="2"/>
        <end position="122"/>
    </location>
</feature>
<accession>A0A8J3FC11</accession>
<keyword evidence="3" id="KW-1185">Reference proteome</keyword>
<dbReference type="EMBL" id="BMQB01000006">
    <property type="protein sequence ID" value="GGJ98314.1"/>
    <property type="molecule type" value="Genomic_DNA"/>
</dbReference>
<protein>
    <recommendedName>
        <fullName evidence="1">DUF5753 domain-containing protein</fullName>
    </recommendedName>
</protein>
<dbReference type="InterPro" id="IPR043917">
    <property type="entry name" value="DUF5753"/>
</dbReference>
<name>A0A8J3FC11_9ACTN</name>
<evidence type="ECO:0000259" key="1">
    <source>
        <dbReference type="Pfam" id="PF19054"/>
    </source>
</evidence>
<reference evidence="2" key="2">
    <citation type="submission" date="2020-09" db="EMBL/GenBank/DDBJ databases">
        <authorList>
            <person name="Sun Q."/>
            <person name="Ohkuma M."/>
        </authorList>
    </citation>
    <scope>NUCLEOTIDE SEQUENCE</scope>
    <source>
        <strain evidence="2">JCM 3090</strain>
    </source>
</reference>
<comment type="caution">
    <text evidence="2">The sequence shown here is derived from an EMBL/GenBank/DDBJ whole genome shotgun (WGS) entry which is preliminary data.</text>
</comment>
<dbReference type="AlphaFoldDB" id="A0A8J3FC11"/>
<evidence type="ECO:0000313" key="3">
    <source>
        <dbReference type="Proteomes" id="UP000649739"/>
    </source>
</evidence>
<gene>
    <name evidence="2" type="ORF">GCM10010123_30380</name>
</gene>